<keyword evidence="5 6" id="KW-0472">Membrane</keyword>
<dbReference type="GO" id="GO:0006890">
    <property type="term" value="P:retrograde vesicle-mediated transport, Golgi to endoplasmic reticulum"/>
    <property type="evidence" value="ECO:0007669"/>
    <property type="project" value="TreeGrafter"/>
</dbReference>
<dbReference type="PANTHER" id="PTHR10743">
    <property type="entry name" value="PROTEIN RER1"/>
    <property type="match status" value="1"/>
</dbReference>
<proteinExistence type="inferred from homology"/>
<feature type="transmembrane region" description="Helical" evidence="6">
    <location>
        <begin position="645"/>
        <end position="662"/>
    </location>
</feature>
<evidence type="ECO:0000313" key="7">
    <source>
        <dbReference type="EMBL" id="CEG45751.1"/>
    </source>
</evidence>
<dbReference type="GO" id="GO:0000139">
    <property type="term" value="C:Golgi membrane"/>
    <property type="evidence" value="ECO:0007669"/>
    <property type="project" value="TreeGrafter"/>
</dbReference>
<reference evidence="8" key="1">
    <citation type="submission" date="2014-09" db="EMBL/GenBank/DDBJ databases">
        <authorList>
            <person name="Sharma Rahul"/>
            <person name="Thines Marco"/>
        </authorList>
    </citation>
    <scope>NUCLEOTIDE SEQUENCE [LARGE SCALE GENOMIC DNA]</scope>
</reference>
<dbReference type="Proteomes" id="UP000054928">
    <property type="component" value="Unassembled WGS sequence"/>
</dbReference>
<evidence type="ECO:0000313" key="8">
    <source>
        <dbReference type="Proteomes" id="UP000054928"/>
    </source>
</evidence>
<name>A0A0P1AVM7_PLAHL</name>
<evidence type="ECO:0000256" key="4">
    <source>
        <dbReference type="ARBA" id="ARBA00022989"/>
    </source>
</evidence>
<dbReference type="EMBL" id="CCYD01001640">
    <property type="protein sequence ID" value="CEG45751.1"/>
    <property type="molecule type" value="Genomic_DNA"/>
</dbReference>
<feature type="transmembrane region" description="Helical" evidence="6">
    <location>
        <begin position="543"/>
        <end position="561"/>
    </location>
</feature>
<evidence type="ECO:0000256" key="6">
    <source>
        <dbReference type="SAM" id="Phobius"/>
    </source>
</evidence>
<dbReference type="Pfam" id="PF03248">
    <property type="entry name" value="Rer1"/>
    <property type="match status" value="1"/>
</dbReference>
<dbReference type="AlphaFoldDB" id="A0A0P1AVM7"/>
<keyword evidence="8" id="KW-1185">Reference proteome</keyword>
<dbReference type="InterPro" id="IPR004932">
    <property type="entry name" value="Rer1"/>
</dbReference>
<dbReference type="GO" id="GO:0005783">
    <property type="term" value="C:endoplasmic reticulum"/>
    <property type="evidence" value="ECO:0007669"/>
    <property type="project" value="GOC"/>
</dbReference>
<dbReference type="RefSeq" id="XP_024582120.1">
    <property type="nucleotide sequence ID" value="XM_024716530.1"/>
</dbReference>
<dbReference type="OrthoDB" id="448250at2759"/>
<evidence type="ECO:0000256" key="3">
    <source>
        <dbReference type="ARBA" id="ARBA00022692"/>
    </source>
</evidence>
<organism evidence="7 8">
    <name type="scientific">Plasmopara halstedii</name>
    <name type="common">Downy mildew of sunflower</name>
    <dbReference type="NCBI Taxonomy" id="4781"/>
    <lineage>
        <taxon>Eukaryota</taxon>
        <taxon>Sar</taxon>
        <taxon>Stramenopiles</taxon>
        <taxon>Oomycota</taxon>
        <taxon>Peronosporomycetes</taxon>
        <taxon>Peronosporales</taxon>
        <taxon>Peronosporaceae</taxon>
        <taxon>Plasmopara</taxon>
    </lineage>
</organism>
<evidence type="ECO:0000256" key="5">
    <source>
        <dbReference type="ARBA" id="ARBA00023136"/>
    </source>
</evidence>
<evidence type="ECO:0000256" key="1">
    <source>
        <dbReference type="ARBA" id="ARBA00004141"/>
    </source>
</evidence>
<dbReference type="GO" id="GO:0006621">
    <property type="term" value="P:protein retention in ER lumen"/>
    <property type="evidence" value="ECO:0007669"/>
    <property type="project" value="TreeGrafter"/>
</dbReference>
<keyword evidence="3 6" id="KW-0812">Transmembrane</keyword>
<sequence length="693" mass="78394">MLSQFMPTLNSVGHPIIDLSVLKFTTGMEPNTKYALHDSEQMPTAWAARVRLTPELLHKLRKRPDQIRFKLNVAVGDGADLRHGINRRTSVLTVGMASEGDLVETPEQYELLSFVEEPSINHACAFKRVDDLAGSGYNIYKTGAIYQKLLVQRLLDETEKDRIKDKHAKSVLKSKSRTSRLISSEPMKAMNKQRLTKMMIAQTRTAELPEYDHNQTKKMVLTSALTKEQASEAEKQMDKVGGGHVPTNFCTDEKKTKTCIAEKNMDHEIFDNREKNISPFAATINISADTRDANSQAFFSSESDGDVTGAATATKNTQIPVAARISEQCETSELIVKRSGLSAKSLDFDPTAQLNEAVCGTEVIALSDKYEAVSNPAMPISRKRRHNAQHPLKSSSSGIEVKRARARSTLVSDRVKHACLPDMSCFPPAVVQICERLMRYHGRSIILDEIDYDSIMETYEQFQQSWQLLDKAYSIEIVKTEGLHLQRELATFVQETRNTSSTCTQKEGLLGGDSRSLAEPPFIARVSVSIKRKWQHLLDKSTIYVYGRWSVALGLLLLYLVRVFYLNAFHIVTYGLGIYLLNLFIGFLSPQVDAEIDGPLLPHKQSEEFRPFTRRVPEFHFWYSTFKATVVSLLMTLSSAFDVPVFWPILLIYFIVLFALTMKRQIKHMWKHNYVPWNHGKQVYKGKKNASAL</sequence>
<comment type="subcellular location">
    <subcellularLocation>
        <location evidence="1">Membrane</location>
        <topology evidence="1">Multi-pass membrane protein</topology>
    </subcellularLocation>
</comment>
<protein>
    <submittedName>
        <fullName evidence="7">Protein rer1a</fullName>
    </submittedName>
</protein>
<dbReference type="PANTHER" id="PTHR10743:SF0">
    <property type="entry name" value="PROTEIN RER1"/>
    <property type="match status" value="1"/>
</dbReference>
<evidence type="ECO:0000256" key="2">
    <source>
        <dbReference type="ARBA" id="ARBA00006070"/>
    </source>
</evidence>
<keyword evidence="4 6" id="KW-1133">Transmembrane helix</keyword>
<dbReference type="STRING" id="4781.A0A0P1AVM7"/>
<accession>A0A0P1AVM7</accession>
<comment type="similarity">
    <text evidence="2">Belongs to the RER1 family.</text>
</comment>
<feature type="transmembrane region" description="Helical" evidence="6">
    <location>
        <begin position="568"/>
        <end position="588"/>
    </location>
</feature>
<dbReference type="GeneID" id="36397082"/>